<dbReference type="Proteomes" id="UP000024635">
    <property type="component" value="Unassembled WGS sequence"/>
</dbReference>
<sequence length="383" mass="43169">MNSTTAETVNSLRDFLHSNSFKNNDASRNSPNVCTSHLHNYQVTSASSGEAENIDTAVITPTMGSPRGPTPTNIPEIVETFRLPTVLATLPIHIFNVLFVLVVLASILSTRHLHSRPQKLFAINCGFFLIASLYDLAFDISYLAILDRPITVQTCSVIRNFVYNPIATQAFVDALERFSMAFFHHDMSVLTVFTLYSAFPLICIGLAVYNSFISLTLIQTDDVCETVRRTEWTNVVLIAIQWGSAVIAVLLYIAVWRKVKRERVAKFSPNDKRSTFDPIKMCSNRYYWDRHVVKIFFISCVLPLFLAAPSLVFTVLTEFHIYQDSVANIVSIVILDLATPITWIIYISYIGHIRRGLYECLCCFSSNRRSDEAPNQKAGSDLL</sequence>
<comment type="caution">
    <text evidence="2">The sequence shown here is derived from an EMBL/GenBank/DDBJ whole genome shotgun (WGS) entry which is preliminary data.</text>
</comment>
<keyword evidence="1" id="KW-0472">Membrane</keyword>
<keyword evidence="1" id="KW-1133">Transmembrane helix</keyword>
<dbReference type="SUPFAM" id="SSF81321">
    <property type="entry name" value="Family A G protein-coupled receptor-like"/>
    <property type="match status" value="1"/>
</dbReference>
<evidence type="ECO:0000313" key="3">
    <source>
        <dbReference type="Proteomes" id="UP000024635"/>
    </source>
</evidence>
<keyword evidence="1" id="KW-0812">Transmembrane</keyword>
<dbReference type="AlphaFoldDB" id="A0A016U3A8"/>
<accession>A0A016U3A8</accession>
<reference evidence="3" key="1">
    <citation type="journal article" date="2015" name="Nat. Genet.">
        <title>The genome and transcriptome of the zoonotic hookworm Ancylostoma ceylanicum identify infection-specific gene families.</title>
        <authorList>
            <person name="Schwarz E.M."/>
            <person name="Hu Y."/>
            <person name="Antoshechkin I."/>
            <person name="Miller M.M."/>
            <person name="Sternberg P.W."/>
            <person name="Aroian R.V."/>
        </authorList>
    </citation>
    <scope>NUCLEOTIDE SEQUENCE</scope>
    <source>
        <strain evidence="3">HY135</strain>
    </source>
</reference>
<dbReference type="EMBL" id="JARK01001395">
    <property type="protein sequence ID" value="EYC09595.1"/>
    <property type="molecule type" value="Genomic_DNA"/>
</dbReference>
<proteinExistence type="predicted"/>
<keyword evidence="3" id="KW-1185">Reference proteome</keyword>
<evidence type="ECO:0000313" key="2">
    <source>
        <dbReference type="EMBL" id="EYC09595.1"/>
    </source>
</evidence>
<feature type="transmembrane region" description="Helical" evidence="1">
    <location>
        <begin position="90"/>
        <end position="108"/>
    </location>
</feature>
<organism evidence="2 3">
    <name type="scientific">Ancylostoma ceylanicum</name>
    <dbReference type="NCBI Taxonomy" id="53326"/>
    <lineage>
        <taxon>Eukaryota</taxon>
        <taxon>Metazoa</taxon>
        <taxon>Ecdysozoa</taxon>
        <taxon>Nematoda</taxon>
        <taxon>Chromadorea</taxon>
        <taxon>Rhabditida</taxon>
        <taxon>Rhabditina</taxon>
        <taxon>Rhabditomorpha</taxon>
        <taxon>Strongyloidea</taxon>
        <taxon>Ancylostomatidae</taxon>
        <taxon>Ancylostomatinae</taxon>
        <taxon>Ancylostoma</taxon>
    </lineage>
</organism>
<gene>
    <name evidence="2" type="primary">Acey_s0059.g2954</name>
    <name evidence="2" type="ORF">Y032_0059g2954</name>
</gene>
<name>A0A016U3A8_9BILA</name>
<evidence type="ECO:0000256" key="1">
    <source>
        <dbReference type="SAM" id="Phobius"/>
    </source>
</evidence>
<evidence type="ECO:0008006" key="4">
    <source>
        <dbReference type="Google" id="ProtNLM"/>
    </source>
</evidence>
<feature type="transmembrane region" description="Helical" evidence="1">
    <location>
        <begin position="120"/>
        <end position="145"/>
    </location>
</feature>
<feature type="transmembrane region" description="Helical" evidence="1">
    <location>
        <begin position="187"/>
        <end position="212"/>
    </location>
</feature>
<feature type="transmembrane region" description="Helical" evidence="1">
    <location>
        <begin position="329"/>
        <end position="349"/>
    </location>
</feature>
<dbReference type="OrthoDB" id="542917at2759"/>
<protein>
    <recommendedName>
        <fullName evidence="4">G-protein coupled receptors family 1 profile domain-containing protein</fullName>
    </recommendedName>
</protein>
<feature type="transmembrane region" description="Helical" evidence="1">
    <location>
        <begin position="295"/>
        <end position="317"/>
    </location>
</feature>
<feature type="transmembrane region" description="Helical" evidence="1">
    <location>
        <begin position="232"/>
        <end position="256"/>
    </location>
</feature>